<dbReference type="Proteomes" id="UP000273778">
    <property type="component" value="Chromosome"/>
</dbReference>
<gene>
    <name evidence="2" type="ORF">EGC77_21515</name>
    <name evidence="1" type="ORF">EGC80_01810</name>
</gene>
<reference evidence="2" key="3">
    <citation type="submission" date="2018-11" db="EMBL/GenBank/DDBJ databases">
        <authorList>
            <person name="Hwang Y.J."/>
            <person name="Hwang C.Y."/>
        </authorList>
    </citation>
    <scope>NUCLEOTIDE SEQUENCE</scope>
    <source>
        <strain evidence="2">R106</strain>
    </source>
</reference>
<organism evidence="2 4">
    <name type="scientific">Shewanella psychromarinicola</name>
    <dbReference type="NCBI Taxonomy" id="2487742"/>
    <lineage>
        <taxon>Bacteria</taxon>
        <taxon>Pseudomonadati</taxon>
        <taxon>Pseudomonadota</taxon>
        <taxon>Gammaproteobacteria</taxon>
        <taxon>Alteromonadales</taxon>
        <taxon>Shewanellaceae</taxon>
        <taxon>Shewanella</taxon>
    </lineage>
</organism>
<evidence type="ECO:0000313" key="1">
    <source>
        <dbReference type="EMBL" id="AZG33782.1"/>
    </source>
</evidence>
<dbReference type="RefSeq" id="WP_124014243.1">
    <property type="nucleotide sequence ID" value="NZ_CP034073.1"/>
</dbReference>
<protein>
    <submittedName>
        <fullName evidence="2">Uncharacterized protein</fullName>
    </submittedName>
</protein>
<dbReference type="OrthoDB" id="5816855at2"/>
<dbReference type="AlphaFoldDB" id="A0A3N4DDD4"/>
<reference evidence="1 3" key="1">
    <citation type="submission" date="2018-11" db="EMBL/GenBank/DDBJ databases">
        <title>Shewanella sp. M2.</title>
        <authorList>
            <person name="Hwang Y.J."/>
            <person name="Hwang C.Y."/>
        </authorList>
    </citation>
    <scope>NUCLEOTIDE SEQUENCE [LARGE SCALE GENOMIC DNA]</scope>
    <source>
        <strain evidence="1 3">M2</strain>
    </source>
</reference>
<evidence type="ECO:0000313" key="3">
    <source>
        <dbReference type="Proteomes" id="UP000273778"/>
    </source>
</evidence>
<dbReference type="EMBL" id="RKKB01000034">
    <property type="protein sequence ID" value="RPA22567.1"/>
    <property type="molecule type" value="Genomic_DNA"/>
</dbReference>
<proteinExistence type="predicted"/>
<evidence type="ECO:0000313" key="2">
    <source>
        <dbReference type="EMBL" id="RPA22567.1"/>
    </source>
</evidence>
<accession>A0A3N4DDD4</accession>
<evidence type="ECO:0000313" key="4">
    <source>
        <dbReference type="Proteomes" id="UP000278855"/>
    </source>
</evidence>
<dbReference type="EMBL" id="CP034073">
    <property type="protein sequence ID" value="AZG33782.1"/>
    <property type="molecule type" value="Genomic_DNA"/>
</dbReference>
<keyword evidence="3" id="KW-1185">Reference proteome</keyword>
<dbReference type="Proteomes" id="UP000278855">
    <property type="component" value="Unassembled WGS sequence"/>
</dbReference>
<reference evidence="4" key="2">
    <citation type="submission" date="2018-11" db="EMBL/GenBank/DDBJ databases">
        <title>Shewanella sp. R106.</title>
        <authorList>
            <person name="Hwang Y.J."/>
            <person name="Hwang C.Y."/>
        </authorList>
    </citation>
    <scope>NUCLEOTIDE SEQUENCE [LARGE SCALE GENOMIC DNA]</scope>
    <source>
        <strain evidence="4">R106</strain>
    </source>
</reference>
<sequence>MKYSTSDLIYEGEKSGVHNWNTVSGTSFYWHPDWLHIAEDMTGHNAMAHITPSKDKADKSDAENAIVKHLNNTTPK</sequence>
<dbReference type="KEGG" id="spsr:EGC80_01810"/>
<name>A0A3N4DDD4_9GAMM</name>